<dbReference type="EMBL" id="AZFQ01000034">
    <property type="protein sequence ID" value="KRL99016.1"/>
    <property type="molecule type" value="Genomic_DNA"/>
</dbReference>
<evidence type="ECO:0000313" key="1">
    <source>
        <dbReference type="EMBL" id="KRL99016.1"/>
    </source>
</evidence>
<gene>
    <name evidence="1" type="ORF">FD50_GL000285</name>
</gene>
<name>A0A0R1V6J7_9LACO</name>
<dbReference type="Proteomes" id="UP000051166">
    <property type="component" value="Unassembled WGS sequence"/>
</dbReference>
<dbReference type="Pfam" id="PF16161">
    <property type="entry name" value="DUF4867"/>
    <property type="match status" value="1"/>
</dbReference>
<dbReference type="GeneID" id="98307739"/>
<accession>A0A0R1V6J7</accession>
<dbReference type="STRING" id="1423801.FD50_GL000285"/>
<protein>
    <recommendedName>
        <fullName evidence="3">DUF4867 domain-containing protein</fullName>
    </recommendedName>
</protein>
<reference evidence="1 2" key="1">
    <citation type="journal article" date="2015" name="Genome Announc.">
        <title>Expanding the biotechnology potential of lactobacilli through comparative genomics of 213 strains and associated genera.</title>
        <authorList>
            <person name="Sun Z."/>
            <person name="Harris H.M."/>
            <person name="McCann A."/>
            <person name="Guo C."/>
            <person name="Argimon S."/>
            <person name="Zhang W."/>
            <person name="Yang X."/>
            <person name="Jeffery I.B."/>
            <person name="Cooney J.C."/>
            <person name="Kagawa T.F."/>
            <person name="Liu W."/>
            <person name="Song Y."/>
            <person name="Salvetti E."/>
            <person name="Wrobel A."/>
            <person name="Rasinkangas P."/>
            <person name="Parkhill J."/>
            <person name="Rea M.C."/>
            <person name="O'Sullivan O."/>
            <person name="Ritari J."/>
            <person name="Douillard F.P."/>
            <person name="Paul Ross R."/>
            <person name="Yang R."/>
            <person name="Briner A.E."/>
            <person name="Felis G.E."/>
            <person name="de Vos W.M."/>
            <person name="Barrangou R."/>
            <person name="Klaenhammer T.R."/>
            <person name="Caufield P.W."/>
            <person name="Cui Y."/>
            <person name="Zhang H."/>
            <person name="O'Toole P.W."/>
        </authorList>
    </citation>
    <scope>NUCLEOTIDE SEQUENCE [LARGE SCALE GENOMIC DNA]</scope>
    <source>
        <strain evidence="1 2">DSM 16230</strain>
    </source>
</reference>
<dbReference type="OrthoDB" id="358393at2"/>
<dbReference type="InterPro" id="IPR032358">
    <property type="entry name" value="DUF4867"/>
</dbReference>
<evidence type="ECO:0008006" key="3">
    <source>
        <dbReference type="Google" id="ProtNLM"/>
    </source>
</evidence>
<sequence>METLNELKIKNPQYKIQNIEDASFKRYGMCYTCYALAEIKQYFQKKAKLPAQGNEYNPSNSDLEKMGTIQQIERDVFAGMAVNVGECVGRTTSFSAVEFHQGSEVNIMLTDVVMVFGKRSEIKNGTFNAEKDAQLFFVPAGSVIEIFSDTLHYSPIMVRSPGFKVVVMVLKGTNQPLEKSFKSNNPWIVKKNKFQAAHFVRKDKLASGVVQGVSGKLIKLKALDIN</sequence>
<organism evidence="1 2">
    <name type="scientific">Liquorilactobacillus satsumensis DSM 16230 = JCM 12392</name>
    <dbReference type="NCBI Taxonomy" id="1423801"/>
    <lineage>
        <taxon>Bacteria</taxon>
        <taxon>Bacillati</taxon>
        <taxon>Bacillota</taxon>
        <taxon>Bacilli</taxon>
        <taxon>Lactobacillales</taxon>
        <taxon>Lactobacillaceae</taxon>
        <taxon>Liquorilactobacillus</taxon>
    </lineage>
</organism>
<proteinExistence type="predicted"/>
<dbReference type="PATRIC" id="fig|1423801.4.peg.292"/>
<comment type="caution">
    <text evidence="1">The sequence shown here is derived from an EMBL/GenBank/DDBJ whole genome shotgun (WGS) entry which is preliminary data.</text>
</comment>
<dbReference type="AlphaFoldDB" id="A0A0R1V6J7"/>
<dbReference type="RefSeq" id="WP_056960463.1">
    <property type="nucleotide sequence ID" value="NZ_AZFQ01000034.1"/>
</dbReference>
<evidence type="ECO:0000313" key="2">
    <source>
        <dbReference type="Proteomes" id="UP000051166"/>
    </source>
</evidence>
<keyword evidence="2" id="KW-1185">Reference proteome</keyword>